<keyword evidence="9" id="KW-1185">Reference proteome</keyword>
<dbReference type="AlphaFoldDB" id="B9L0P7"/>
<evidence type="ECO:0000256" key="1">
    <source>
        <dbReference type="ARBA" id="ARBA00004141"/>
    </source>
</evidence>
<keyword evidence="4 6" id="KW-1133">Transmembrane helix</keyword>
<feature type="domain" description="EamA" evidence="7">
    <location>
        <begin position="170"/>
        <end position="303"/>
    </location>
</feature>
<reference evidence="8 9" key="1">
    <citation type="journal article" date="2009" name="PLoS ONE">
        <title>Complete genome sequence of the aerobic CO-oxidizing thermophile Thermomicrobium roseum.</title>
        <authorList>
            <person name="Wu D."/>
            <person name="Raymond J."/>
            <person name="Wu M."/>
            <person name="Chatterji S."/>
            <person name="Ren Q."/>
            <person name="Graham J.E."/>
            <person name="Bryant D.A."/>
            <person name="Robb F."/>
            <person name="Colman A."/>
            <person name="Tallon L.J."/>
            <person name="Badger J.H."/>
            <person name="Madupu R."/>
            <person name="Ward N.L."/>
            <person name="Eisen J.A."/>
        </authorList>
    </citation>
    <scope>NUCLEOTIDE SEQUENCE [LARGE SCALE GENOMIC DNA]</scope>
    <source>
        <strain evidence="9">ATCC 27502 / DSM 5159 / P-2</strain>
    </source>
</reference>
<keyword evidence="5 6" id="KW-0472">Membrane</keyword>
<dbReference type="PANTHER" id="PTHR32322:SF2">
    <property type="entry name" value="EAMA DOMAIN-CONTAINING PROTEIN"/>
    <property type="match status" value="1"/>
</dbReference>
<evidence type="ECO:0000256" key="6">
    <source>
        <dbReference type="SAM" id="Phobius"/>
    </source>
</evidence>
<feature type="transmembrane region" description="Helical" evidence="6">
    <location>
        <begin position="170"/>
        <end position="188"/>
    </location>
</feature>
<feature type="transmembrane region" description="Helical" evidence="6">
    <location>
        <begin position="141"/>
        <end position="158"/>
    </location>
</feature>
<evidence type="ECO:0000313" key="8">
    <source>
        <dbReference type="EMBL" id="ACM06294.1"/>
    </source>
</evidence>
<dbReference type="SUPFAM" id="SSF103481">
    <property type="entry name" value="Multidrug resistance efflux transporter EmrE"/>
    <property type="match status" value="1"/>
</dbReference>
<dbReference type="OrthoDB" id="9787117at2"/>
<dbReference type="InterPro" id="IPR050638">
    <property type="entry name" value="AA-Vitamin_Transporters"/>
</dbReference>
<comment type="subcellular location">
    <subcellularLocation>
        <location evidence="1">Membrane</location>
        <topology evidence="1">Multi-pass membrane protein</topology>
    </subcellularLocation>
</comment>
<keyword evidence="3 6" id="KW-0812">Transmembrane</keyword>
<evidence type="ECO:0000256" key="5">
    <source>
        <dbReference type="ARBA" id="ARBA00023136"/>
    </source>
</evidence>
<evidence type="ECO:0000259" key="7">
    <source>
        <dbReference type="Pfam" id="PF00892"/>
    </source>
</evidence>
<organism evidence="8 9">
    <name type="scientific">Thermomicrobium roseum (strain ATCC 27502 / DSM 5159 / P-2)</name>
    <dbReference type="NCBI Taxonomy" id="309801"/>
    <lineage>
        <taxon>Bacteria</taxon>
        <taxon>Pseudomonadati</taxon>
        <taxon>Thermomicrobiota</taxon>
        <taxon>Thermomicrobia</taxon>
        <taxon>Thermomicrobiales</taxon>
        <taxon>Thermomicrobiaceae</taxon>
        <taxon>Thermomicrobium</taxon>
    </lineage>
</organism>
<dbReference type="PANTHER" id="PTHR32322">
    <property type="entry name" value="INNER MEMBRANE TRANSPORTER"/>
    <property type="match status" value="1"/>
</dbReference>
<name>B9L0P7_THERP</name>
<feature type="transmembrane region" description="Helical" evidence="6">
    <location>
        <begin position="225"/>
        <end position="246"/>
    </location>
</feature>
<dbReference type="InterPro" id="IPR037185">
    <property type="entry name" value="EmrE-like"/>
</dbReference>
<proteinExistence type="inferred from homology"/>
<feature type="domain" description="EamA" evidence="7">
    <location>
        <begin position="30"/>
        <end position="157"/>
    </location>
</feature>
<dbReference type="InterPro" id="IPR000620">
    <property type="entry name" value="EamA_dom"/>
</dbReference>
<protein>
    <submittedName>
        <fullName evidence="8">YwfM</fullName>
    </submittedName>
</protein>
<evidence type="ECO:0000313" key="9">
    <source>
        <dbReference type="Proteomes" id="UP000000447"/>
    </source>
</evidence>
<feature type="transmembrane region" description="Helical" evidence="6">
    <location>
        <begin position="20"/>
        <end position="41"/>
    </location>
</feature>
<comment type="similarity">
    <text evidence="2">Belongs to the EamA transporter family.</text>
</comment>
<dbReference type="eggNOG" id="COG0697">
    <property type="taxonomic scope" value="Bacteria"/>
</dbReference>
<accession>B9L0P7</accession>
<sequence>MRPVATRSGFDDKAVSQRRAFIGGAFVRAPLWVLAAAVLWGTTGTTLALAPPETDPLVLGALRLALSGPLLLATSQFSRAQLLSAWRSVAVASLAVAAYQPTFFLGVRANGVAIGTLIAIGSAPLLAAALEMLTERRPPSLRWLFATVLALLGLGLLLHPGGTLPPTPTGTLASLAAGASYAFFVFATRRAVRAGLAAQQVIACSFVAAAALLIPLLFWRPVGWLSAPGGLLAALYLGIVATALSYRLFARGVAGTSAATLATLSLAEPLTATLLAVFVIGEDLTSQQRIGVTSLVAGLSLVALGEQMHQRGASTTPFDPVREERA</sequence>
<dbReference type="Pfam" id="PF00892">
    <property type="entry name" value="EamA"/>
    <property type="match status" value="2"/>
</dbReference>
<gene>
    <name evidence="8" type="ordered locus">trd_1118</name>
</gene>
<feature type="transmembrane region" description="Helical" evidence="6">
    <location>
        <begin position="111"/>
        <end position="129"/>
    </location>
</feature>
<dbReference type="GO" id="GO:0016020">
    <property type="term" value="C:membrane"/>
    <property type="evidence" value="ECO:0007669"/>
    <property type="project" value="UniProtKB-SubCell"/>
</dbReference>
<dbReference type="Proteomes" id="UP000000447">
    <property type="component" value="Chromosome"/>
</dbReference>
<evidence type="ECO:0000256" key="4">
    <source>
        <dbReference type="ARBA" id="ARBA00022989"/>
    </source>
</evidence>
<dbReference type="EMBL" id="CP001275">
    <property type="protein sequence ID" value="ACM06294.1"/>
    <property type="molecule type" value="Genomic_DNA"/>
</dbReference>
<dbReference type="KEGG" id="tro:trd_1118"/>
<feature type="transmembrane region" description="Helical" evidence="6">
    <location>
        <begin position="200"/>
        <end position="219"/>
    </location>
</feature>
<evidence type="ECO:0000256" key="2">
    <source>
        <dbReference type="ARBA" id="ARBA00007362"/>
    </source>
</evidence>
<dbReference type="STRING" id="309801.trd_1118"/>
<evidence type="ECO:0000256" key="3">
    <source>
        <dbReference type="ARBA" id="ARBA00022692"/>
    </source>
</evidence>
<dbReference type="HOGENOM" id="CLU_033863_9_2_0"/>